<reference evidence="18 19" key="1">
    <citation type="submission" date="2011-07" db="EMBL/GenBank/DDBJ databases">
        <authorList>
            <person name="Coyne R."/>
            <person name="Brami D."/>
            <person name="Johnson J."/>
            <person name="Hostetler J."/>
            <person name="Hannick L."/>
            <person name="Clark T."/>
            <person name="Cassidy-Hanley D."/>
            <person name="Inman J."/>
        </authorList>
    </citation>
    <scope>NUCLEOTIDE SEQUENCE [LARGE SCALE GENOMIC DNA]</scope>
    <source>
        <strain evidence="18 19">G5</strain>
    </source>
</reference>
<dbReference type="Gene3D" id="3.40.30.10">
    <property type="entry name" value="Glutaredoxin"/>
    <property type="match status" value="1"/>
</dbReference>
<evidence type="ECO:0000256" key="14">
    <source>
        <dbReference type="PROSITE-ProRule" id="PRU10133"/>
    </source>
</evidence>
<dbReference type="InterPro" id="IPR000608">
    <property type="entry name" value="UBC"/>
</dbReference>
<dbReference type="EC" id="2.3.2.23" evidence="4"/>
<dbReference type="InterPro" id="IPR036249">
    <property type="entry name" value="Thioredoxin-like_sf"/>
</dbReference>
<evidence type="ECO:0000256" key="15">
    <source>
        <dbReference type="SAM" id="MobiDB-lite"/>
    </source>
</evidence>
<evidence type="ECO:0000256" key="13">
    <source>
        <dbReference type="ARBA" id="ARBA00023136"/>
    </source>
</evidence>
<dbReference type="PANTHER" id="PTHR12692:SF0">
    <property type="entry name" value="GH11935P"/>
    <property type="match status" value="1"/>
</dbReference>
<protein>
    <recommendedName>
        <fullName evidence="4">E2 ubiquitin-conjugating enzyme</fullName>
        <ecNumber evidence="4">2.3.2.23</ecNumber>
    </recommendedName>
</protein>
<keyword evidence="12 16" id="KW-1133">Transmembrane helix</keyword>
<dbReference type="SMART" id="SM00212">
    <property type="entry name" value="UBCc"/>
    <property type="match status" value="1"/>
</dbReference>
<keyword evidence="10" id="KW-0256">Endoplasmic reticulum</keyword>
<keyword evidence="8" id="KW-0547">Nucleotide-binding</keyword>
<dbReference type="GO" id="GO:0061631">
    <property type="term" value="F:ubiquitin conjugating enzyme activity"/>
    <property type="evidence" value="ECO:0007669"/>
    <property type="project" value="UniProtKB-EC"/>
</dbReference>
<comment type="function">
    <text evidence="1">Subunit of the oligosaccharyl transferase (OST) complex that catalyzes the initial transfer of a defined glycan (Glc(3)Man(9)GlcNAc(2) in eukaryotes) from the lipid carrier dolichol-pyrophosphate to an asparagine residue within an Asn-X-Ser/Thr consensus motif in nascent polypeptide chains, the first step in protein N-glycosylation. N-glycosylation occurs cotranslationally and the complex associates with the Sec61 complex at the channel-forming translocon complex that mediates protein translocation across the endoplasmic reticulum (ER). All subunits are required for a maximal enzyme activity.</text>
</comment>
<keyword evidence="13 16" id="KW-0472">Membrane</keyword>
<dbReference type="Pfam" id="PF04756">
    <property type="entry name" value="OST3_OST6"/>
    <property type="match status" value="1"/>
</dbReference>
<evidence type="ECO:0000256" key="3">
    <source>
        <dbReference type="ARBA" id="ARBA00009561"/>
    </source>
</evidence>
<feature type="active site" description="Glycyl thioester intermediate" evidence="14">
    <location>
        <position position="436"/>
    </location>
</feature>
<keyword evidence="5 18" id="KW-0808">Transferase</keyword>
<dbReference type="GO" id="GO:0008250">
    <property type="term" value="C:oligosaccharyltransferase complex"/>
    <property type="evidence" value="ECO:0007669"/>
    <property type="project" value="TreeGrafter"/>
</dbReference>
<evidence type="ECO:0000256" key="9">
    <source>
        <dbReference type="ARBA" id="ARBA00022786"/>
    </source>
</evidence>
<evidence type="ECO:0000256" key="5">
    <source>
        <dbReference type="ARBA" id="ARBA00022679"/>
    </source>
</evidence>
<accession>G0QKT4</accession>
<dbReference type="SUPFAM" id="SSF52833">
    <property type="entry name" value="Thioredoxin-like"/>
    <property type="match status" value="1"/>
</dbReference>
<dbReference type="eggNOG" id="KOG0423">
    <property type="taxonomic scope" value="Eukaryota"/>
</dbReference>
<dbReference type="CDD" id="cd23804">
    <property type="entry name" value="UBCc_UBE2S"/>
    <property type="match status" value="1"/>
</dbReference>
<dbReference type="RefSeq" id="XP_004039473.1">
    <property type="nucleotide sequence ID" value="XM_004039425.1"/>
</dbReference>
<dbReference type="Proteomes" id="UP000008983">
    <property type="component" value="Unassembled WGS sequence"/>
</dbReference>
<gene>
    <name evidence="18" type="ORF">IMG5_021690</name>
</gene>
<evidence type="ECO:0000256" key="10">
    <source>
        <dbReference type="ARBA" id="ARBA00022824"/>
    </source>
</evidence>
<dbReference type="PANTHER" id="PTHR12692">
    <property type="entry name" value="DOLICHYL-DIPHOSPHOOLIGOSACCHARIDE--PROTEIN GLYCOSYLTRANSFERASE-RELATED"/>
    <property type="match status" value="1"/>
</dbReference>
<dbReference type="InterPro" id="IPR023313">
    <property type="entry name" value="UBQ-conjugating_AS"/>
</dbReference>
<evidence type="ECO:0000256" key="6">
    <source>
        <dbReference type="ARBA" id="ARBA00022692"/>
    </source>
</evidence>
<dbReference type="Pfam" id="PF00179">
    <property type="entry name" value="UQ_con"/>
    <property type="match status" value="1"/>
</dbReference>
<keyword evidence="7" id="KW-0732">Signal</keyword>
<feature type="compositionally biased region" description="Basic and acidic residues" evidence="15">
    <location>
        <begin position="526"/>
        <end position="542"/>
    </location>
</feature>
<dbReference type="GeneID" id="14910356"/>
<keyword evidence="9" id="KW-0833">Ubl conjugation pathway</keyword>
<evidence type="ECO:0000256" key="1">
    <source>
        <dbReference type="ARBA" id="ARBA00002791"/>
    </source>
</evidence>
<feature type="domain" description="UBC core" evidence="17">
    <location>
        <begin position="352"/>
        <end position="499"/>
    </location>
</feature>
<evidence type="ECO:0000256" key="16">
    <source>
        <dbReference type="SAM" id="Phobius"/>
    </source>
</evidence>
<sequence length="542" mass="63103">MANDITDLVPSKNDSFTFNIGYKHIESGKGKADELRNLVQNSMNGIISFNSTGYKYFITEQPRPYEVVIFFTAPNCNFCDQLISEYVNAAQIYYENNAHYPYQEDNKKLRAVFFGIMSFQESVKDVFIDLEFKSVPNILVSIPKHAVYSEEEKGNFLKIYKWQISGSDGHVTMHKLLEYINNRTGRNVEYKVTNINIIIGLTIFVCLMILTIIVFKTFKSFFLNTKMWFIVSCVIYFFCIAGFIYNIIHNVPLTQIDQKGQFQWIMDNQRMQLGAEGFVASGSILFAALTIIFWHYISKLNFDTNTVKMCYISVFGLTFLLVLVVEDIYKKKGCQLTHKILHMYSEGPNNARISIAITRQLNQLKQKSPDGIHIIINDTDIFDIQADVKGPVGTPYENGTFRCKLILPQDFPLSSPKGFFHTKIFHPNISDKGEICVNTLKKDWNPQNWSFYNIFEVIKCLLVIPFPESALNEEAAKQFMENYDEYFKYAKLMTQLYGKPRLNNEDNYEQNNKNEQKQKQNIKNYSQEDKQNNERRKWLNRI</sequence>
<evidence type="ECO:0000256" key="2">
    <source>
        <dbReference type="ARBA" id="ARBA00004477"/>
    </source>
</evidence>
<dbReference type="InterPro" id="IPR016135">
    <property type="entry name" value="UBQ-conjugating_enzyme/RWD"/>
</dbReference>
<dbReference type="InterPro" id="IPR021149">
    <property type="entry name" value="OligosaccharylTrfase_OST3/OST6"/>
</dbReference>
<dbReference type="InParanoid" id="G0QKT4"/>
<keyword evidence="19" id="KW-1185">Reference proteome</keyword>
<feature type="region of interest" description="Disordered" evidence="15">
    <location>
        <begin position="501"/>
        <end position="542"/>
    </location>
</feature>
<dbReference type="SUPFAM" id="SSF54495">
    <property type="entry name" value="UBC-like"/>
    <property type="match status" value="1"/>
</dbReference>
<evidence type="ECO:0000256" key="11">
    <source>
        <dbReference type="ARBA" id="ARBA00022840"/>
    </source>
</evidence>
<dbReference type="GO" id="GO:0016874">
    <property type="term" value="F:ligase activity"/>
    <property type="evidence" value="ECO:0007669"/>
    <property type="project" value="UniProtKB-KW"/>
</dbReference>
<name>G0QKT4_ICHMU</name>
<evidence type="ECO:0000256" key="8">
    <source>
        <dbReference type="ARBA" id="ARBA00022741"/>
    </source>
</evidence>
<feature type="transmembrane region" description="Helical" evidence="16">
    <location>
        <begin position="195"/>
        <end position="215"/>
    </location>
</feature>
<dbReference type="eggNOG" id="KOG2603">
    <property type="taxonomic scope" value="Eukaryota"/>
</dbReference>
<comment type="subcellular location">
    <subcellularLocation>
        <location evidence="2">Endoplasmic reticulum membrane</location>
        <topology evidence="2">Multi-pass membrane protein</topology>
    </subcellularLocation>
</comment>
<evidence type="ECO:0000256" key="7">
    <source>
        <dbReference type="ARBA" id="ARBA00022729"/>
    </source>
</evidence>
<dbReference type="GO" id="GO:0018279">
    <property type="term" value="P:protein N-linked glycosylation via asparagine"/>
    <property type="evidence" value="ECO:0007669"/>
    <property type="project" value="TreeGrafter"/>
</dbReference>
<dbReference type="GO" id="GO:0016757">
    <property type="term" value="F:glycosyltransferase activity"/>
    <property type="evidence" value="ECO:0007669"/>
    <property type="project" value="UniProtKB-KW"/>
</dbReference>
<keyword evidence="18" id="KW-0436">Ligase</keyword>
<dbReference type="AlphaFoldDB" id="G0QKT4"/>
<evidence type="ECO:0000313" key="19">
    <source>
        <dbReference type="Proteomes" id="UP000008983"/>
    </source>
</evidence>
<keyword evidence="11" id="KW-0067">ATP-binding</keyword>
<keyword evidence="18" id="KW-0328">Glycosyltransferase</keyword>
<feature type="transmembrane region" description="Helical" evidence="16">
    <location>
        <begin position="278"/>
        <end position="297"/>
    </location>
</feature>
<dbReference type="OrthoDB" id="67566at2759"/>
<evidence type="ECO:0000313" key="18">
    <source>
        <dbReference type="EMBL" id="EGR34169.1"/>
    </source>
</evidence>
<organism evidence="18 19">
    <name type="scientific">Ichthyophthirius multifiliis</name>
    <name type="common">White spot disease agent</name>
    <name type="synonym">Ich</name>
    <dbReference type="NCBI Taxonomy" id="5932"/>
    <lineage>
        <taxon>Eukaryota</taxon>
        <taxon>Sar</taxon>
        <taxon>Alveolata</taxon>
        <taxon>Ciliophora</taxon>
        <taxon>Intramacronucleata</taxon>
        <taxon>Oligohymenophorea</taxon>
        <taxon>Hymenostomatida</taxon>
        <taxon>Ophryoglenina</taxon>
        <taxon>Ichthyophthirius</taxon>
    </lineage>
</organism>
<evidence type="ECO:0000256" key="4">
    <source>
        <dbReference type="ARBA" id="ARBA00012486"/>
    </source>
</evidence>
<dbReference type="PROSITE" id="PS50127">
    <property type="entry name" value="UBC_2"/>
    <property type="match status" value="1"/>
</dbReference>
<feature type="transmembrane region" description="Helical" evidence="16">
    <location>
        <begin position="309"/>
        <end position="329"/>
    </location>
</feature>
<keyword evidence="6 16" id="KW-0812">Transmembrane</keyword>
<dbReference type="STRING" id="857967.G0QKT4"/>
<comment type="similarity">
    <text evidence="3">Belongs to the OST3/OST6 family.</text>
</comment>
<dbReference type="Gene3D" id="3.10.110.10">
    <property type="entry name" value="Ubiquitin Conjugating Enzyme"/>
    <property type="match status" value="1"/>
</dbReference>
<proteinExistence type="inferred from homology"/>
<dbReference type="EMBL" id="GL983188">
    <property type="protein sequence ID" value="EGR34169.1"/>
    <property type="molecule type" value="Genomic_DNA"/>
</dbReference>
<feature type="transmembrane region" description="Helical" evidence="16">
    <location>
        <begin position="227"/>
        <end position="248"/>
    </location>
</feature>
<evidence type="ECO:0000256" key="12">
    <source>
        <dbReference type="ARBA" id="ARBA00022989"/>
    </source>
</evidence>
<dbReference type="FunFam" id="3.10.110.10:FF:000031">
    <property type="entry name" value="Ubiquitin-conjugating enzyme E2 22"/>
    <property type="match status" value="1"/>
</dbReference>
<dbReference type="PROSITE" id="PS00183">
    <property type="entry name" value="UBC_1"/>
    <property type="match status" value="1"/>
</dbReference>
<evidence type="ECO:0000259" key="17">
    <source>
        <dbReference type="PROSITE" id="PS50127"/>
    </source>
</evidence>
<dbReference type="GO" id="GO:0005524">
    <property type="term" value="F:ATP binding"/>
    <property type="evidence" value="ECO:0007669"/>
    <property type="project" value="UniProtKB-KW"/>
</dbReference>